<feature type="region of interest" description="Disordered" evidence="1">
    <location>
        <begin position="135"/>
        <end position="261"/>
    </location>
</feature>
<evidence type="ECO:0000256" key="2">
    <source>
        <dbReference type="SAM" id="Phobius"/>
    </source>
</evidence>
<organism evidence="3 4">
    <name type="scientific">Ceratocystis fimbriata CBS 114723</name>
    <dbReference type="NCBI Taxonomy" id="1035309"/>
    <lineage>
        <taxon>Eukaryota</taxon>
        <taxon>Fungi</taxon>
        <taxon>Dikarya</taxon>
        <taxon>Ascomycota</taxon>
        <taxon>Pezizomycotina</taxon>
        <taxon>Sordariomycetes</taxon>
        <taxon>Hypocreomycetidae</taxon>
        <taxon>Microascales</taxon>
        <taxon>Ceratocystidaceae</taxon>
        <taxon>Ceratocystis</taxon>
    </lineage>
</organism>
<feature type="compositionally biased region" description="Low complexity" evidence="1">
    <location>
        <begin position="211"/>
        <end position="241"/>
    </location>
</feature>
<proteinExistence type="predicted"/>
<feature type="region of interest" description="Disordered" evidence="1">
    <location>
        <begin position="1"/>
        <end position="21"/>
    </location>
</feature>
<keyword evidence="2" id="KW-0812">Transmembrane</keyword>
<feature type="compositionally biased region" description="Low complexity" evidence="1">
    <location>
        <begin position="379"/>
        <end position="389"/>
    </location>
</feature>
<feature type="region of interest" description="Disordered" evidence="1">
    <location>
        <begin position="86"/>
        <end position="113"/>
    </location>
</feature>
<feature type="transmembrane region" description="Helical" evidence="2">
    <location>
        <begin position="325"/>
        <end position="347"/>
    </location>
</feature>
<feature type="compositionally biased region" description="Low complexity" evidence="1">
    <location>
        <begin position="249"/>
        <end position="261"/>
    </location>
</feature>
<feature type="compositionally biased region" description="Pro residues" evidence="1">
    <location>
        <begin position="161"/>
        <end position="175"/>
    </location>
</feature>
<keyword evidence="4" id="KW-1185">Reference proteome</keyword>
<dbReference type="InterPro" id="IPR003882">
    <property type="entry name" value="Pistil_extensin"/>
</dbReference>
<gene>
    <name evidence="3" type="ORF">CFIMG_001291RA</name>
</gene>
<feature type="region of interest" description="Disordered" evidence="1">
    <location>
        <begin position="357"/>
        <end position="389"/>
    </location>
</feature>
<name>A0A2C5XB63_9PEZI</name>
<feature type="compositionally biased region" description="Pro residues" evidence="1">
    <location>
        <begin position="184"/>
        <end position="193"/>
    </location>
</feature>
<dbReference type="EMBL" id="APWK03000018">
    <property type="protein sequence ID" value="PHH54855.1"/>
    <property type="molecule type" value="Genomic_DNA"/>
</dbReference>
<evidence type="ECO:0000256" key="1">
    <source>
        <dbReference type="SAM" id="MobiDB-lite"/>
    </source>
</evidence>
<reference evidence="3 4" key="1">
    <citation type="journal article" date="2013" name="Fungal Biol.">
        <title>Analysis of microsatellite markers in the genome of the plant pathogen Ceratocystis fimbriata.</title>
        <authorList>
            <person name="Simpson M.C."/>
            <person name="Wilken P.M."/>
            <person name="Coetzee M.P."/>
            <person name="Wingfield M.J."/>
            <person name="Wingfield B.D."/>
        </authorList>
    </citation>
    <scope>NUCLEOTIDE SEQUENCE [LARGE SCALE GENOMIC DNA]</scope>
    <source>
        <strain evidence="3 4">CBS 114723</strain>
    </source>
</reference>
<dbReference type="AlphaFoldDB" id="A0A2C5XB63"/>
<feature type="compositionally biased region" description="Acidic residues" evidence="1">
    <location>
        <begin position="86"/>
        <end position="95"/>
    </location>
</feature>
<keyword evidence="2" id="KW-1133">Transmembrane helix</keyword>
<keyword evidence="2" id="KW-0472">Membrane</keyword>
<protein>
    <submittedName>
        <fullName evidence="3">Uncharacterized protein</fullName>
    </submittedName>
</protein>
<feature type="region of interest" description="Disordered" evidence="1">
    <location>
        <begin position="569"/>
        <end position="622"/>
    </location>
</feature>
<accession>A0A2C5XB63</accession>
<evidence type="ECO:0000313" key="4">
    <source>
        <dbReference type="Proteomes" id="UP000222788"/>
    </source>
</evidence>
<evidence type="ECO:0000313" key="3">
    <source>
        <dbReference type="EMBL" id="PHH54855.1"/>
    </source>
</evidence>
<dbReference type="Proteomes" id="UP000222788">
    <property type="component" value="Unassembled WGS sequence"/>
</dbReference>
<reference evidence="3 4" key="2">
    <citation type="journal article" date="2013" name="IMA Fungus">
        <title>IMA Genome-F 1: Ceratocystis fimbriata: Draft nuclear genome sequence for the plant pathogen, Ceratocystis fimbriata.</title>
        <authorList>
            <person name="Wilken P.M."/>
            <person name="Steenkamp E.T."/>
            <person name="Wingfield M.J."/>
            <person name="de Beer Z.W."/>
            <person name="Wingfield B.D."/>
        </authorList>
    </citation>
    <scope>NUCLEOTIDE SEQUENCE [LARGE SCALE GENOMIC DNA]</scope>
    <source>
        <strain evidence="3 4">CBS 114723</strain>
    </source>
</reference>
<feature type="compositionally biased region" description="Pro residues" evidence="1">
    <location>
        <begin position="140"/>
        <end position="151"/>
    </location>
</feature>
<dbReference type="STRING" id="1035309.A0A2C5XB63"/>
<feature type="compositionally biased region" description="Basic and acidic residues" evidence="1">
    <location>
        <begin position="606"/>
        <end position="622"/>
    </location>
</feature>
<dbReference type="PRINTS" id="PR01218">
    <property type="entry name" value="PSTLEXTENSIN"/>
</dbReference>
<sequence>MRVSSLFPEAGRLEQRWPQPEPARQTLTSFVTVTTTVTGPTATFIPAVPATDYDDDELSDWDSEFDDDDQLDWDKILDTYSAEDLACESGDEGDDTSSALPSSSSGLGGYVPNVPGIGTGTSVGTGTAAPPAVVPSVSSVPPPAVPPPAAPPAASSSTPAAPAPPAVAPAPPAAAPPVSSRTAPIPPPAPPAPASSTSSSVTPTPPPTPPAVLSSSTSTSTSTQTETKTTTSSSTTFSTSIRKTKTKAKTTATTPSSTPLSDSIITYVATPAAVEDPAPVSSGTSSILLGGLYGSDPFPTLATATQSATSTPTPELSTNSSRATAAGIAVGTTAGVVFAASAIFILARMHIRRKADAAGDRSEAGSSAGSRSPAPPISPVASSPSHSRAMTNSQLMEDVMAVAYGKELPKATPAPPPEPVQLPPGMVAHDGRASIFPYYDVGAIITPAPAGASYGYQDGQDYSPPPHMMANSHSPPRTLAEPYLPDMEDGEAGDRTTVMIWMGGVDGLPSPNLAPNGAPMTPLPLTPSAVAPVVPRIAEPQLHPGYPADTESSELDEAVRIPSIYASQLQASGPAHRKSSFYPDDPMPEFMPMPEFSRPESPWEWNQHEAQARHEADARRRM</sequence>
<comment type="caution">
    <text evidence="3">The sequence shown here is derived from an EMBL/GenBank/DDBJ whole genome shotgun (WGS) entry which is preliminary data.</text>
</comment>